<evidence type="ECO:0000313" key="3">
    <source>
        <dbReference type="EMBL" id="OHA82479.1"/>
    </source>
</evidence>
<evidence type="ECO:0000259" key="2">
    <source>
        <dbReference type="Pfam" id="PF22725"/>
    </source>
</evidence>
<dbReference type="InterPro" id="IPR036291">
    <property type="entry name" value="NAD(P)-bd_dom_sf"/>
</dbReference>
<sequence>MNMEGIFLIIGAGSIGRRHAQNARFLGLRTIVCDVDIERAKKLAEETDSEKFYEDYKKACEDNPEITAAIIATPSQFHIENAQFLAEKGIHIFIEKPLATAFEGIDDLIRTIESKNVVVMMGQSYRFHEGYLSVKKLFEDGVIGEIYHVNLLSGQYLPDWHPTMDYRTEYAAQKKLGGGALFTSMSHLFDSMGWLFGEIEELSGWRARLSDLEMDVDDSVFCLMKTDRNIVVMCQTDFLQRISKSYMVVVGEKGTIEVDFIAHEITVELPGEQSLVQKYSFEPNKRYVEELKHFVQLIKDGSVKHSLDIHAGERVVKLLLSDKIKAVTKI</sequence>
<organism evidence="3 4">
    <name type="scientific">Candidatus Yonathbacteria bacterium RIFCSPLOWO2_01_FULL_43_27</name>
    <dbReference type="NCBI Taxonomy" id="1802726"/>
    <lineage>
        <taxon>Bacteria</taxon>
        <taxon>Candidatus Yonathiibacteriota</taxon>
    </lineage>
</organism>
<dbReference type="SUPFAM" id="SSF55347">
    <property type="entry name" value="Glyceraldehyde-3-phosphate dehydrogenase-like, C-terminal domain"/>
    <property type="match status" value="1"/>
</dbReference>
<feature type="domain" description="Gfo/Idh/MocA-like oxidoreductase N-terminal" evidence="1">
    <location>
        <begin position="7"/>
        <end position="122"/>
    </location>
</feature>
<reference evidence="3 4" key="1">
    <citation type="journal article" date="2016" name="Nat. Commun.">
        <title>Thousands of microbial genomes shed light on interconnected biogeochemical processes in an aquifer system.</title>
        <authorList>
            <person name="Anantharaman K."/>
            <person name="Brown C.T."/>
            <person name="Hug L.A."/>
            <person name="Sharon I."/>
            <person name="Castelle C.J."/>
            <person name="Probst A.J."/>
            <person name="Thomas B.C."/>
            <person name="Singh A."/>
            <person name="Wilkins M.J."/>
            <person name="Karaoz U."/>
            <person name="Brodie E.L."/>
            <person name="Williams K.H."/>
            <person name="Hubbard S.S."/>
            <person name="Banfield J.F."/>
        </authorList>
    </citation>
    <scope>NUCLEOTIDE SEQUENCE [LARGE SCALE GENOMIC DNA]</scope>
</reference>
<dbReference type="PANTHER" id="PTHR43377:SF1">
    <property type="entry name" value="BILIVERDIN REDUCTASE A"/>
    <property type="match status" value="1"/>
</dbReference>
<evidence type="ECO:0008006" key="5">
    <source>
        <dbReference type="Google" id="ProtNLM"/>
    </source>
</evidence>
<evidence type="ECO:0000313" key="4">
    <source>
        <dbReference type="Proteomes" id="UP000178817"/>
    </source>
</evidence>
<dbReference type="GO" id="GO:0000166">
    <property type="term" value="F:nucleotide binding"/>
    <property type="evidence" value="ECO:0007669"/>
    <property type="project" value="InterPro"/>
</dbReference>
<gene>
    <name evidence="3" type="ORF">A3B07_02550</name>
</gene>
<dbReference type="Gene3D" id="3.40.50.720">
    <property type="entry name" value="NAD(P)-binding Rossmann-like Domain"/>
    <property type="match status" value="1"/>
</dbReference>
<dbReference type="AlphaFoldDB" id="A0A1G2SCS9"/>
<dbReference type="EMBL" id="MHUV01000006">
    <property type="protein sequence ID" value="OHA82479.1"/>
    <property type="molecule type" value="Genomic_DNA"/>
</dbReference>
<accession>A0A1G2SCS9</accession>
<dbReference type="InterPro" id="IPR055170">
    <property type="entry name" value="GFO_IDH_MocA-like_dom"/>
</dbReference>
<evidence type="ECO:0000259" key="1">
    <source>
        <dbReference type="Pfam" id="PF01408"/>
    </source>
</evidence>
<dbReference type="Pfam" id="PF22725">
    <property type="entry name" value="GFO_IDH_MocA_C3"/>
    <property type="match status" value="1"/>
</dbReference>
<dbReference type="Proteomes" id="UP000178817">
    <property type="component" value="Unassembled WGS sequence"/>
</dbReference>
<proteinExistence type="predicted"/>
<dbReference type="InterPro" id="IPR000683">
    <property type="entry name" value="Gfo/Idh/MocA-like_OxRdtase_N"/>
</dbReference>
<protein>
    <recommendedName>
        <fullName evidence="5">Gfo/Idh/MocA-like oxidoreductase N-terminal domain-containing protein</fullName>
    </recommendedName>
</protein>
<dbReference type="Gene3D" id="3.30.360.10">
    <property type="entry name" value="Dihydrodipicolinate Reductase, domain 2"/>
    <property type="match status" value="1"/>
</dbReference>
<dbReference type="Pfam" id="PF01408">
    <property type="entry name" value="GFO_IDH_MocA"/>
    <property type="match status" value="1"/>
</dbReference>
<feature type="domain" description="GFO/IDH/MocA-like oxidoreductase" evidence="2">
    <location>
        <begin position="131"/>
        <end position="257"/>
    </location>
</feature>
<dbReference type="SUPFAM" id="SSF51735">
    <property type="entry name" value="NAD(P)-binding Rossmann-fold domains"/>
    <property type="match status" value="1"/>
</dbReference>
<dbReference type="PANTHER" id="PTHR43377">
    <property type="entry name" value="BILIVERDIN REDUCTASE A"/>
    <property type="match status" value="1"/>
</dbReference>
<name>A0A1G2SCS9_9BACT</name>
<dbReference type="STRING" id="1802726.A3B07_02550"/>
<dbReference type="InterPro" id="IPR051450">
    <property type="entry name" value="Gfo/Idh/MocA_Oxidoreductases"/>
</dbReference>
<comment type="caution">
    <text evidence="3">The sequence shown here is derived from an EMBL/GenBank/DDBJ whole genome shotgun (WGS) entry which is preliminary data.</text>
</comment>